<dbReference type="Proteomes" id="UP000007875">
    <property type="component" value="Unassembled WGS sequence"/>
</dbReference>
<dbReference type="Ensembl" id="ENSCSAVT00000014890.1">
    <property type="protein sequence ID" value="ENSCSAVP00000014722.1"/>
    <property type="gene ID" value="ENSCSAVG00000008603.1"/>
</dbReference>
<reference evidence="1" key="3">
    <citation type="submission" date="2025-09" db="UniProtKB">
        <authorList>
            <consortium name="Ensembl"/>
        </authorList>
    </citation>
    <scope>IDENTIFICATION</scope>
</reference>
<evidence type="ECO:0000313" key="1">
    <source>
        <dbReference type="Ensembl" id="ENSCSAVP00000014722.1"/>
    </source>
</evidence>
<dbReference type="eggNOG" id="ENOG502S1N9">
    <property type="taxonomic scope" value="Eukaryota"/>
</dbReference>
<keyword evidence="2" id="KW-1185">Reference proteome</keyword>
<protein>
    <submittedName>
        <fullName evidence="1">Uncharacterized protein</fullName>
    </submittedName>
</protein>
<dbReference type="InParanoid" id="H2ZAV7"/>
<reference evidence="2" key="1">
    <citation type="submission" date="2003-08" db="EMBL/GenBank/DDBJ databases">
        <authorList>
            <person name="Birren B."/>
            <person name="Nusbaum C."/>
            <person name="Abebe A."/>
            <person name="Abouelleil A."/>
            <person name="Adekoya E."/>
            <person name="Ait-zahra M."/>
            <person name="Allen N."/>
            <person name="Allen T."/>
            <person name="An P."/>
            <person name="Anderson M."/>
            <person name="Anderson S."/>
            <person name="Arachchi H."/>
            <person name="Armbruster J."/>
            <person name="Bachantsang P."/>
            <person name="Baldwin J."/>
            <person name="Barry A."/>
            <person name="Bayul T."/>
            <person name="Blitshsteyn B."/>
            <person name="Bloom T."/>
            <person name="Blye J."/>
            <person name="Boguslavskiy L."/>
            <person name="Borowsky M."/>
            <person name="Boukhgalter B."/>
            <person name="Brunache A."/>
            <person name="Butler J."/>
            <person name="Calixte N."/>
            <person name="Calvo S."/>
            <person name="Camarata J."/>
            <person name="Campo K."/>
            <person name="Chang J."/>
            <person name="Cheshatsang Y."/>
            <person name="Citroen M."/>
            <person name="Collymore A."/>
            <person name="Considine T."/>
            <person name="Cook A."/>
            <person name="Cooke P."/>
            <person name="Corum B."/>
            <person name="Cuomo C."/>
            <person name="David R."/>
            <person name="Dawoe T."/>
            <person name="Degray S."/>
            <person name="Dodge S."/>
            <person name="Dooley K."/>
            <person name="Dorje P."/>
            <person name="Dorjee K."/>
            <person name="Dorris L."/>
            <person name="Duffey N."/>
            <person name="Dupes A."/>
            <person name="Elkins T."/>
            <person name="Engels R."/>
            <person name="Erickson J."/>
            <person name="Farina A."/>
            <person name="Faro S."/>
            <person name="Ferreira P."/>
            <person name="Fischer H."/>
            <person name="Fitzgerald M."/>
            <person name="Foley K."/>
            <person name="Gage D."/>
            <person name="Galagan J."/>
            <person name="Gearin G."/>
            <person name="Gnerre S."/>
            <person name="Gnirke A."/>
            <person name="Goyette A."/>
            <person name="Graham J."/>
            <person name="Grandbois E."/>
            <person name="Gyaltsen K."/>
            <person name="Hafez N."/>
            <person name="Hagopian D."/>
            <person name="Hagos B."/>
            <person name="Hall J."/>
            <person name="Hatcher B."/>
            <person name="Heller A."/>
            <person name="Higgins H."/>
            <person name="Honan T."/>
            <person name="Horn A."/>
            <person name="Houde N."/>
            <person name="Hughes L."/>
            <person name="Hulme W."/>
            <person name="Husby E."/>
            <person name="Iliev I."/>
            <person name="Jaffe D."/>
            <person name="Jones C."/>
            <person name="Kamal M."/>
            <person name="Kamat A."/>
            <person name="Kamvysselis M."/>
            <person name="Karlsson E."/>
            <person name="Kells C."/>
            <person name="Kieu A."/>
            <person name="Kisner P."/>
            <person name="Kodira C."/>
            <person name="Kulbokas E."/>
            <person name="Labutti K."/>
            <person name="Lama D."/>
            <person name="Landers T."/>
            <person name="Leger J."/>
            <person name="Levine S."/>
            <person name="Lewis D."/>
            <person name="Lewis T."/>
            <person name="Lindblad-toh K."/>
            <person name="Liu X."/>
            <person name="Lokyitsang T."/>
            <person name="Lokyitsang Y."/>
            <person name="Lucien O."/>
            <person name="Lui A."/>
            <person name="Ma L.J."/>
            <person name="Mabbitt R."/>
            <person name="Macdonald J."/>
            <person name="Maclean C."/>
            <person name="Major J."/>
            <person name="Manning J."/>
            <person name="Marabella R."/>
            <person name="Maru K."/>
            <person name="Matthews C."/>
            <person name="Mauceli E."/>
            <person name="Mccarthy M."/>
            <person name="Mcdonough S."/>
            <person name="Mcghee T."/>
            <person name="Meldrim J."/>
            <person name="Meneus L."/>
            <person name="Mesirov J."/>
            <person name="Mihalev A."/>
            <person name="Mihova T."/>
            <person name="Mikkelsen T."/>
            <person name="Mlenga V."/>
            <person name="Moru K."/>
            <person name="Mozes J."/>
            <person name="Mulrain L."/>
            <person name="Munson G."/>
            <person name="Naylor J."/>
            <person name="Newes C."/>
            <person name="Nguyen C."/>
            <person name="Nguyen N."/>
            <person name="Nguyen T."/>
            <person name="Nicol R."/>
            <person name="Nielsen C."/>
            <person name="Nizzari M."/>
            <person name="Norbu C."/>
            <person name="Norbu N."/>
            <person name="O'donnell P."/>
            <person name="Okoawo O."/>
            <person name="O'leary S."/>
            <person name="Omotosho B."/>
            <person name="O'neill K."/>
            <person name="Osman S."/>
            <person name="Parker S."/>
            <person name="Perrin D."/>
            <person name="Phunkhang P."/>
            <person name="Piqani B."/>
            <person name="Purcell S."/>
            <person name="Rachupka T."/>
            <person name="Ramasamy U."/>
            <person name="Rameau R."/>
            <person name="Ray V."/>
            <person name="Raymond C."/>
            <person name="Retta R."/>
            <person name="Richardson S."/>
            <person name="Rise C."/>
            <person name="Rodriguez J."/>
            <person name="Rogers J."/>
            <person name="Rogov P."/>
            <person name="Rutman M."/>
            <person name="Schupbach R."/>
            <person name="Seaman C."/>
            <person name="Settipalli S."/>
            <person name="Sharpe T."/>
            <person name="Sheridan J."/>
            <person name="Sherpa N."/>
            <person name="Shi J."/>
            <person name="Smirnov S."/>
            <person name="Smith C."/>
            <person name="Sougnez C."/>
            <person name="Spencer B."/>
            <person name="Stalker J."/>
            <person name="Stange-thomann N."/>
            <person name="Stavropoulos S."/>
            <person name="Stetson K."/>
            <person name="Stone C."/>
            <person name="Stone S."/>
            <person name="Stubbs M."/>
            <person name="Talamas J."/>
            <person name="Tchuinga P."/>
            <person name="Tenzing P."/>
            <person name="Tesfaye S."/>
            <person name="Theodore J."/>
            <person name="Thoulutsang Y."/>
            <person name="Topham K."/>
            <person name="Towey S."/>
            <person name="Tsamla T."/>
            <person name="Tsomo N."/>
            <person name="Vallee D."/>
            <person name="Vassiliev H."/>
            <person name="Venkataraman V."/>
            <person name="Vinson J."/>
            <person name="Vo A."/>
            <person name="Wade C."/>
            <person name="Wang S."/>
            <person name="Wangchuk T."/>
            <person name="Wangdi T."/>
            <person name="Whittaker C."/>
            <person name="Wilkinson J."/>
            <person name="Wu Y."/>
            <person name="Wyman D."/>
            <person name="Yadav S."/>
            <person name="Yang S."/>
            <person name="Yang X."/>
            <person name="Yeager S."/>
            <person name="Yee E."/>
            <person name="Young G."/>
            <person name="Zainoun J."/>
            <person name="Zembeck L."/>
            <person name="Zimmer A."/>
            <person name="Zody M."/>
            <person name="Lander E."/>
        </authorList>
    </citation>
    <scope>NUCLEOTIDE SEQUENCE [LARGE SCALE GENOMIC DNA]</scope>
</reference>
<dbReference type="GO" id="GO:0031083">
    <property type="term" value="C:BLOC-1 complex"/>
    <property type="evidence" value="ECO:0007669"/>
    <property type="project" value="TreeGrafter"/>
</dbReference>
<name>H2ZAV7_CIOSA</name>
<sequence>MVERTAADFATLFSVTSQTNINSIEESIEAVLNRLDELYGMLDMIRTDSTVVTTELLPAIRAKLDSMNPIFRQIDQLEKFVVVVKNCVMEMDKTVEEAEKEFSALNSIKKAISGISFLGIGKKASQV</sequence>
<dbReference type="PANTHER" id="PTHR16230:SF3">
    <property type="entry name" value="BIOGENESIS OF LYSOSOMAL ORGANELLES COMPLEX-1, SUBUNIT 4, CAPPUCCINO"/>
    <property type="match status" value="1"/>
</dbReference>
<evidence type="ECO:0000313" key="2">
    <source>
        <dbReference type="Proteomes" id="UP000007875"/>
    </source>
</evidence>
<dbReference type="AlphaFoldDB" id="H2ZAV7"/>
<dbReference type="PANTHER" id="PTHR16230">
    <property type="entry name" value="CAPPUCCINO"/>
    <property type="match status" value="1"/>
</dbReference>
<proteinExistence type="predicted"/>
<dbReference type="OMA" id="SHINAFL"/>
<accession>H2ZAV7</accession>
<dbReference type="InterPro" id="IPR024857">
    <property type="entry name" value="Cappuccino"/>
</dbReference>
<dbReference type="HOGENOM" id="CLU_096507_2_0_1"/>
<dbReference type="STRING" id="51511.ENSCSAVP00000014722"/>
<dbReference type="GeneTree" id="ENSGT00390000006790"/>
<organism evidence="1 2">
    <name type="scientific">Ciona savignyi</name>
    <name type="common">Pacific transparent sea squirt</name>
    <dbReference type="NCBI Taxonomy" id="51511"/>
    <lineage>
        <taxon>Eukaryota</taxon>
        <taxon>Metazoa</taxon>
        <taxon>Chordata</taxon>
        <taxon>Tunicata</taxon>
        <taxon>Ascidiacea</taxon>
        <taxon>Phlebobranchia</taxon>
        <taxon>Cionidae</taxon>
        <taxon>Ciona</taxon>
    </lineage>
</organism>
<reference evidence="1" key="2">
    <citation type="submission" date="2025-08" db="UniProtKB">
        <authorList>
            <consortium name="Ensembl"/>
        </authorList>
    </citation>
    <scope>IDENTIFICATION</scope>
</reference>